<gene>
    <name evidence="6" type="ORF">MNB_SUP05-10-304</name>
</gene>
<dbReference type="Pfam" id="PF05194">
    <property type="entry name" value="UreE_C"/>
    <property type="match status" value="1"/>
</dbReference>
<dbReference type="CDD" id="cd00571">
    <property type="entry name" value="UreE"/>
    <property type="match status" value="1"/>
</dbReference>
<evidence type="ECO:0000256" key="1">
    <source>
        <dbReference type="ARBA" id="ARBA00004496"/>
    </source>
</evidence>
<dbReference type="InterPro" id="IPR012406">
    <property type="entry name" value="UreE"/>
</dbReference>
<dbReference type="InterPro" id="IPR036118">
    <property type="entry name" value="UreE_N_sf"/>
</dbReference>
<keyword evidence="2" id="KW-0963">Cytoplasm</keyword>
<proteinExistence type="inferred from homology"/>
<evidence type="ECO:0000259" key="5">
    <source>
        <dbReference type="SMART" id="SM00988"/>
    </source>
</evidence>
<dbReference type="EMBL" id="FPHQ01000321">
    <property type="protein sequence ID" value="SFV78210.1"/>
    <property type="molecule type" value="Genomic_DNA"/>
</dbReference>
<name>A0A1W1DCA4_9ZZZZ</name>
<dbReference type="GO" id="GO:0019627">
    <property type="term" value="P:urea metabolic process"/>
    <property type="evidence" value="ECO:0007669"/>
    <property type="project" value="InterPro"/>
</dbReference>
<dbReference type="GO" id="GO:0006457">
    <property type="term" value="P:protein folding"/>
    <property type="evidence" value="ECO:0007669"/>
    <property type="project" value="InterPro"/>
</dbReference>
<dbReference type="GO" id="GO:0016151">
    <property type="term" value="F:nickel cation binding"/>
    <property type="evidence" value="ECO:0007669"/>
    <property type="project" value="InterPro"/>
</dbReference>
<dbReference type="NCBIfam" id="NF009751">
    <property type="entry name" value="PRK13261.1-1"/>
    <property type="match status" value="1"/>
</dbReference>
<evidence type="ECO:0000313" key="6">
    <source>
        <dbReference type="EMBL" id="SFV78210.1"/>
    </source>
</evidence>
<dbReference type="GO" id="GO:0005737">
    <property type="term" value="C:cytoplasm"/>
    <property type="evidence" value="ECO:0007669"/>
    <property type="project" value="UniProtKB-SubCell"/>
</dbReference>
<dbReference type="Gene3D" id="3.30.70.790">
    <property type="entry name" value="UreE, C-terminal domain"/>
    <property type="match status" value="1"/>
</dbReference>
<dbReference type="SMART" id="SM00988">
    <property type="entry name" value="UreE_N"/>
    <property type="match status" value="1"/>
</dbReference>
<dbReference type="Gene3D" id="2.60.260.20">
    <property type="entry name" value="Urease metallochaperone UreE, N-terminal domain"/>
    <property type="match status" value="1"/>
</dbReference>
<accession>A0A1W1DCA4</accession>
<evidence type="ECO:0000256" key="3">
    <source>
        <dbReference type="ARBA" id="ARBA00022596"/>
    </source>
</evidence>
<keyword evidence="3" id="KW-0533">Nickel</keyword>
<evidence type="ECO:0000256" key="2">
    <source>
        <dbReference type="ARBA" id="ARBA00022490"/>
    </source>
</evidence>
<keyword evidence="4" id="KW-0143">Chaperone</keyword>
<dbReference type="Pfam" id="PF02814">
    <property type="entry name" value="UreE_N"/>
    <property type="match status" value="1"/>
</dbReference>
<dbReference type="InterPro" id="IPR004029">
    <property type="entry name" value="UreE_N"/>
</dbReference>
<feature type="domain" description="UreE urease accessory N-terminal" evidence="5">
    <location>
        <begin position="1"/>
        <end position="64"/>
    </location>
</feature>
<evidence type="ECO:0000256" key="4">
    <source>
        <dbReference type="ARBA" id="ARBA00023186"/>
    </source>
</evidence>
<dbReference type="AlphaFoldDB" id="A0A1W1DCA4"/>
<protein>
    <submittedName>
        <fullName evidence="6">Urease accessory protein UreE</fullName>
    </submittedName>
</protein>
<comment type="subcellular location">
    <subcellularLocation>
        <location evidence="1">Cytoplasm</location>
    </subcellularLocation>
</comment>
<dbReference type="SUPFAM" id="SSF69287">
    <property type="entry name" value="Urease metallochaperone UreE, N-terminal domain"/>
    <property type="match status" value="1"/>
</dbReference>
<dbReference type="PIRSF" id="PIRSF036402">
    <property type="entry name" value="Ureas_acces_UreE"/>
    <property type="match status" value="1"/>
</dbReference>
<dbReference type="HAMAP" id="MF_00822">
    <property type="entry name" value="UreE"/>
    <property type="match status" value="1"/>
</dbReference>
<dbReference type="SUPFAM" id="SSF69737">
    <property type="entry name" value="Urease metallochaperone UreE, C-terminal domain"/>
    <property type="match status" value="1"/>
</dbReference>
<dbReference type="GO" id="GO:0065003">
    <property type="term" value="P:protein-containing complex assembly"/>
    <property type="evidence" value="ECO:0007669"/>
    <property type="project" value="InterPro"/>
</dbReference>
<reference evidence="6" key="1">
    <citation type="submission" date="2016-10" db="EMBL/GenBank/DDBJ databases">
        <authorList>
            <person name="de Groot N.N."/>
        </authorList>
    </citation>
    <scope>NUCLEOTIDE SEQUENCE</scope>
</reference>
<organism evidence="6">
    <name type="scientific">hydrothermal vent metagenome</name>
    <dbReference type="NCBI Taxonomy" id="652676"/>
    <lineage>
        <taxon>unclassified sequences</taxon>
        <taxon>metagenomes</taxon>
        <taxon>ecological metagenomes</taxon>
    </lineage>
</organism>
<sequence>MREFIEKIEFSQNVDDSVTLDLQQRVKSRLKARSDSGESIGIFMERGNVLEHGDLIRDKDGYVLEVIAAPETLSSIYADDPLLLARACYHLGNRHVELQIKKTSIHYRHDHVLDDMIQSFGLDVTIELLPFQPEKGAYNSHTTSHSHSHEH</sequence>
<dbReference type="InterPro" id="IPR007864">
    <property type="entry name" value="UreE_C_dom"/>
</dbReference>